<dbReference type="EMBL" id="KN832889">
    <property type="protein sequence ID" value="KIM94733.1"/>
    <property type="molecule type" value="Genomic_DNA"/>
</dbReference>
<protein>
    <recommendedName>
        <fullName evidence="4">Transcription factor domain-containing protein</fullName>
    </recommendedName>
</protein>
<dbReference type="AlphaFoldDB" id="A0A0C3C762"/>
<keyword evidence="3" id="KW-1185">Reference proteome</keyword>
<proteinExistence type="predicted"/>
<name>A0A0C3C762_OIDMZ</name>
<evidence type="ECO:0000313" key="3">
    <source>
        <dbReference type="Proteomes" id="UP000054321"/>
    </source>
</evidence>
<gene>
    <name evidence="2" type="ORF">OIDMADRAFT_184334</name>
</gene>
<sequence>MGDENWLGRDPSGTLQEESTWPAERTPGRLDAERAHRPLDSSFVHSFKLALANDQAAGATINYVNDANEGSIYVSNPGSPRLPYPLMLFSHFPSVPSEETLRLLVNEFSEKVHPRITLLRSIPIETLTHDKVPKYLTLAMACLGCFAAEGMSSTAENMWWAANFLITATLEVDNREARKADLISAWAMLETYGALSADMSIWHRTNITHGYVETAARRLLSPSFNKSEPSRPVDREGRTDDKYSCSAVSYFVLIDVLRSIHYGLPSTLSVFELLTPTTLLNGELNSIYSCIVLDSRLPLSDVSTDSTVLALVSILTDIHTLSTVFHTLEAENSRPDKTDLTLQADREFSVFHNPYLPFSPANENRRLNQKLHKALDLWGERYLGRISKDIVALFYFSKMYLSLPSLRLLPIMAGYTPGLFKDQAANSYVMRVVDSELCDGSEALKNAWIILENIETSEDVTPVWFPVILFYASLVVWRMISLQPGPGSYGSIRVLHLFKSELEKMKWPCCGTMVKVLESLLE</sequence>
<dbReference type="InParanoid" id="A0A0C3C762"/>
<evidence type="ECO:0000313" key="2">
    <source>
        <dbReference type="EMBL" id="KIM94733.1"/>
    </source>
</evidence>
<reference evidence="2 3" key="1">
    <citation type="submission" date="2014-04" db="EMBL/GenBank/DDBJ databases">
        <authorList>
            <consortium name="DOE Joint Genome Institute"/>
            <person name="Kuo A."/>
            <person name="Martino E."/>
            <person name="Perotto S."/>
            <person name="Kohler A."/>
            <person name="Nagy L.G."/>
            <person name="Floudas D."/>
            <person name="Copeland A."/>
            <person name="Barry K.W."/>
            <person name="Cichocki N."/>
            <person name="Veneault-Fourrey C."/>
            <person name="LaButti K."/>
            <person name="Lindquist E.A."/>
            <person name="Lipzen A."/>
            <person name="Lundell T."/>
            <person name="Morin E."/>
            <person name="Murat C."/>
            <person name="Sun H."/>
            <person name="Tunlid A."/>
            <person name="Henrissat B."/>
            <person name="Grigoriev I.V."/>
            <person name="Hibbett D.S."/>
            <person name="Martin F."/>
            <person name="Nordberg H.P."/>
            <person name="Cantor M.N."/>
            <person name="Hua S.X."/>
        </authorList>
    </citation>
    <scope>NUCLEOTIDE SEQUENCE [LARGE SCALE GENOMIC DNA]</scope>
    <source>
        <strain evidence="2 3">Zn</strain>
    </source>
</reference>
<feature type="region of interest" description="Disordered" evidence="1">
    <location>
        <begin position="1"/>
        <end position="28"/>
    </location>
</feature>
<accession>A0A0C3C762</accession>
<reference evidence="3" key="2">
    <citation type="submission" date="2015-01" db="EMBL/GenBank/DDBJ databases">
        <title>Evolutionary Origins and Diversification of the Mycorrhizal Mutualists.</title>
        <authorList>
            <consortium name="DOE Joint Genome Institute"/>
            <consortium name="Mycorrhizal Genomics Consortium"/>
            <person name="Kohler A."/>
            <person name="Kuo A."/>
            <person name="Nagy L.G."/>
            <person name="Floudas D."/>
            <person name="Copeland A."/>
            <person name="Barry K.W."/>
            <person name="Cichocki N."/>
            <person name="Veneault-Fourrey C."/>
            <person name="LaButti K."/>
            <person name="Lindquist E.A."/>
            <person name="Lipzen A."/>
            <person name="Lundell T."/>
            <person name="Morin E."/>
            <person name="Murat C."/>
            <person name="Riley R."/>
            <person name="Ohm R."/>
            <person name="Sun H."/>
            <person name="Tunlid A."/>
            <person name="Henrissat B."/>
            <person name="Grigoriev I.V."/>
            <person name="Hibbett D.S."/>
            <person name="Martin F."/>
        </authorList>
    </citation>
    <scope>NUCLEOTIDE SEQUENCE [LARGE SCALE GENOMIC DNA]</scope>
    <source>
        <strain evidence="3">Zn</strain>
    </source>
</reference>
<evidence type="ECO:0000256" key="1">
    <source>
        <dbReference type="SAM" id="MobiDB-lite"/>
    </source>
</evidence>
<evidence type="ECO:0008006" key="4">
    <source>
        <dbReference type="Google" id="ProtNLM"/>
    </source>
</evidence>
<dbReference type="Proteomes" id="UP000054321">
    <property type="component" value="Unassembled WGS sequence"/>
</dbReference>
<dbReference type="OrthoDB" id="5415295at2759"/>
<organism evidence="2 3">
    <name type="scientific">Oidiodendron maius (strain Zn)</name>
    <dbReference type="NCBI Taxonomy" id="913774"/>
    <lineage>
        <taxon>Eukaryota</taxon>
        <taxon>Fungi</taxon>
        <taxon>Dikarya</taxon>
        <taxon>Ascomycota</taxon>
        <taxon>Pezizomycotina</taxon>
        <taxon>Leotiomycetes</taxon>
        <taxon>Leotiomycetes incertae sedis</taxon>
        <taxon>Myxotrichaceae</taxon>
        <taxon>Oidiodendron</taxon>
    </lineage>
</organism>
<dbReference type="HOGENOM" id="CLU_039650_0_0_1"/>